<gene>
    <name evidence="2" type="ORF">G4D63_06470</name>
</gene>
<dbReference type="EMBL" id="JAAIWM010000002">
    <property type="protein sequence ID" value="NEY71386.1"/>
    <property type="molecule type" value="Genomic_DNA"/>
</dbReference>
<comment type="caution">
    <text evidence="2">The sequence shown here is derived from an EMBL/GenBank/DDBJ whole genome shotgun (WGS) entry which is preliminary data.</text>
</comment>
<keyword evidence="1" id="KW-1133">Transmembrane helix</keyword>
<dbReference type="Proteomes" id="UP000481043">
    <property type="component" value="Unassembled WGS sequence"/>
</dbReference>
<accession>A0A6M0Q4S3</accession>
<evidence type="ECO:0000313" key="3">
    <source>
        <dbReference type="Proteomes" id="UP000481043"/>
    </source>
</evidence>
<feature type="transmembrane region" description="Helical" evidence="1">
    <location>
        <begin position="12"/>
        <end position="34"/>
    </location>
</feature>
<evidence type="ECO:0000256" key="1">
    <source>
        <dbReference type="SAM" id="Phobius"/>
    </source>
</evidence>
<protein>
    <submittedName>
        <fullName evidence="2">Uncharacterized protein</fullName>
    </submittedName>
</protein>
<dbReference type="RefSeq" id="WP_163178845.1">
    <property type="nucleotide sequence ID" value="NZ_JAAIWM010000002.1"/>
</dbReference>
<evidence type="ECO:0000313" key="2">
    <source>
        <dbReference type="EMBL" id="NEY71386.1"/>
    </source>
</evidence>
<sequence length="120" mass="13875">MNKGNIKGKNKSIAIKSVLLCFILLILLITIMIFTVPPDEQIESWIMQKYSIVNCDYKGECMKDNEKISFSSSHIRDTGIFTSYEIIYERDNGQMIIIRTLGILGTIYELNDDFIWEIVN</sequence>
<dbReference type="AlphaFoldDB" id="A0A6M0Q4S3"/>
<keyword evidence="1" id="KW-0812">Transmembrane</keyword>
<reference evidence="2 3" key="1">
    <citation type="submission" date="2020-02" db="EMBL/GenBank/DDBJ databases">
        <title>Bacillus aquiflavi sp. nov., isolated from yellow water of strong flavor Chinese baijiu in Yibin region of China.</title>
        <authorList>
            <person name="Xie J."/>
        </authorList>
    </citation>
    <scope>NUCLEOTIDE SEQUENCE [LARGE SCALE GENOMIC DNA]</scope>
    <source>
        <strain evidence="2 3">SA4</strain>
    </source>
</reference>
<proteinExistence type="predicted"/>
<organism evidence="2 3">
    <name type="scientific">Bacillus mesophilus</name>
    <dbReference type="NCBI Taxonomy" id="1808955"/>
    <lineage>
        <taxon>Bacteria</taxon>
        <taxon>Bacillati</taxon>
        <taxon>Bacillota</taxon>
        <taxon>Bacilli</taxon>
        <taxon>Bacillales</taxon>
        <taxon>Bacillaceae</taxon>
        <taxon>Bacillus</taxon>
    </lineage>
</organism>
<keyword evidence="3" id="KW-1185">Reference proteome</keyword>
<name>A0A6M0Q4S3_9BACI</name>
<keyword evidence="1" id="KW-0472">Membrane</keyword>